<feature type="region of interest" description="Disordered" evidence="2">
    <location>
        <begin position="226"/>
        <end position="260"/>
    </location>
</feature>
<protein>
    <recommendedName>
        <fullName evidence="8">DUF647 domain-containing protein</fullName>
    </recommendedName>
</protein>
<evidence type="ECO:0000256" key="1">
    <source>
        <dbReference type="ARBA" id="ARBA00007558"/>
    </source>
</evidence>
<evidence type="ECO:0000259" key="5">
    <source>
        <dbReference type="Pfam" id="PF24160"/>
    </source>
</evidence>
<dbReference type="GO" id="GO:0009941">
    <property type="term" value="C:chloroplast envelope"/>
    <property type="evidence" value="ECO:0007669"/>
    <property type="project" value="TreeGrafter"/>
</dbReference>
<dbReference type="Pfam" id="PF04884">
    <property type="entry name" value="UVB_sens_prot"/>
    <property type="match status" value="1"/>
</dbReference>
<dbReference type="Pfam" id="PF24160">
    <property type="entry name" value="UVB_sens_C"/>
    <property type="match status" value="1"/>
</dbReference>
<organism evidence="6 7">
    <name type="scientific">Chara braunii</name>
    <name type="common">Braun's stonewort</name>
    <dbReference type="NCBI Taxonomy" id="69332"/>
    <lineage>
        <taxon>Eukaryota</taxon>
        <taxon>Viridiplantae</taxon>
        <taxon>Streptophyta</taxon>
        <taxon>Charophyceae</taxon>
        <taxon>Charales</taxon>
        <taxon>Characeae</taxon>
        <taxon>Chara</taxon>
    </lineage>
</organism>
<feature type="compositionally biased region" description="Basic and acidic residues" evidence="2">
    <location>
        <begin position="250"/>
        <end position="260"/>
    </location>
</feature>
<gene>
    <name evidence="6" type="ORF">CBR_g16803</name>
</gene>
<evidence type="ECO:0000313" key="7">
    <source>
        <dbReference type="Proteomes" id="UP000265515"/>
    </source>
</evidence>
<sequence length="1068" mass="115247">MLSRGIYDSTKLPVVPNVGEGREGWGGLESRGGGKRREELTTHGHRHCYSAATANRPLRSKTVLLAANQHGKREALSHDRCFCGVCGAVWNQRRSSISRAQSHGPLRRGNNGGLTECEVGALRQREKQMISSLQRVCRGSSLTRTNIVGQLRQKGNVSDVGLYRPLQVTRVDRRGRSVSVADGRVRCSALAVEHAHGEGLNERGSIWVGTSSVEAGQSNGCLYMEEDCGDGGDSDGGHGGGEGGSFDGSSHGDEGGGEEREGEWVQAVMGNAFKFLRESPRQLPLLMSGKRSTKQITQQPWLTLHAKYMGSVLAIAASMFGLAVLPTAIALTAIPVPLTPKTLPHHHATDDVINTAVPAFDEEEEGTDLSDRENDSPVEDKIQEALLSTNGLTAMTGNTHSGLRGVKGYHSAVEREGGGDQEGVNADKNVDSAEGEKIPGGVVWEIQGNMWRRLVAAKDDTFVVDRTLKAGAASAELTCESMEKFMRAEEEESSKVGQEKTGQKADRRNGDSSGPLPLDDDGLIAFVRHEFRKGIEWAVEGLKGVMLPEGFPQSVSDDYVAHTQWRMGQVAASQVNFVLCTQALLYAVGLGKGAIPTAAAINWVLKDGVGFLSKLILTKYGRDFDENPKSWRFLADFGENIAYGLELMTPTFPHLFVFLGAGAGAVRASSGLIQAATRGCFNASFAAQRNFADVVAKGEAQGMVSKWVGIAIGIAVSSKVGNRGPALWATYLTICALHLYCNMKSYQTVHLRTLNPYRAALAFSHYLHTGQMPGTKEVNREEPLLPKVSFLERFSNVRSVGSTLTGNGVTSDASVNMLRGMMATSAGEVCDLAKAEAYDFRDRLEVGCRLDSIVKSSEEVEALMRLYDGEKYILSKKDDTIKVVVFESATPKDLLKAALQASYIQHVCFQSNICRSGVAAMTGPSRPCHSPSFPVEPMMPKDADDLSSADTAADLRVRENPVTPDSAHEDESHCASALTADSSHDTGNGGTVSGLQQWKKYWPTNAKEGIPNGCREGGILRSSLEFMRASFGEVERRLMEAGWVADGLVVRPAEYRILHLRLGLDGAG</sequence>
<comment type="caution">
    <text evidence="6">The sequence shown here is derived from an EMBL/GenBank/DDBJ whole genome shotgun (WGS) entry which is preliminary data.</text>
</comment>
<keyword evidence="7" id="KW-1185">Reference proteome</keyword>
<evidence type="ECO:0000256" key="3">
    <source>
        <dbReference type="SAM" id="Phobius"/>
    </source>
</evidence>
<keyword evidence="3" id="KW-1133">Transmembrane helix</keyword>
<feature type="transmembrane region" description="Helical" evidence="3">
    <location>
        <begin position="312"/>
        <end position="334"/>
    </location>
</feature>
<dbReference type="EMBL" id="BFEA01000184">
    <property type="protein sequence ID" value="GBG73461.1"/>
    <property type="molecule type" value="Genomic_DNA"/>
</dbReference>
<keyword evidence="3" id="KW-0812">Transmembrane</keyword>
<dbReference type="Gramene" id="GBG73461">
    <property type="protein sequence ID" value="GBG73461"/>
    <property type="gene ID" value="CBR_g16803"/>
</dbReference>
<feature type="compositionally biased region" description="Gly residues" evidence="2">
    <location>
        <begin position="237"/>
        <end position="246"/>
    </location>
</feature>
<feature type="region of interest" description="Disordered" evidence="2">
    <location>
        <begin position="18"/>
        <end position="37"/>
    </location>
</feature>
<dbReference type="AlphaFoldDB" id="A0A388KTS8"/>
<evidence type="ECO:0000259" key="4">
    <source>
        <dbReference type="Pfam" id="PF04884"/>
    </source>
</evidence>
<dbReference type="InterPro" id="IPR055412">
    <property type="entry name" value="UVB_sens_C"/>
</dbReference>
<proteinExistence type="inferred from homology"/>
<name>A0A388KTS8_CHABU</name>
<dbReference type="GO" id="GO:0032502">
    <property type="term" value="P:developmental process"/>
    <property type="evidence" value="ECO:0007669"/>
    <property type="project" value="TreeGrafter"/>
</dbReference>
<feature type="region of interest" description="Disordered" evidence="2">
    <location>
        <begin position="927"/>
        <end position="947"/>
    </location>
</feature>
<dbReference type="PANTHER" id="PTHR12770:SF22">
    <property type="entry name" value="PROTEIN ROOT UVB SENSITIVE 1, CHLOROPLASTIC"/>
    <property type="match status" value="1"/>
</dbReference>
<feature type="region of interest" description="Disordered" evidence="2">
    <location>
        <begin position="414"/>
        <end position="433"/>
    </location>
</feature>
<feature type="domain" description="Root UVB sensitive protein C-terminal" evidence="5">
    <location>
        <begin position="843"/>
        <end position="910"/>
    </location>
</feature>
<feature type="region of interest" description="Disordered" evidence="2">
    <location>
        <begin position="961"/>
        <end position="994"/>
    </location>
</feature>
<evidence type="ECO:0008006" key="8">
    <source>
        <dbReference type="Google" id="ProtNLM"/>
    </source>
</evidence>
<dbReference type="GO" id="GO:0010224">
    <property type="term" value="P:response to UV-B"/>
    <property type="evidence" value="ECO:0007669"/>
    <property type="project" value="TreeGrafter"/>
</dbReference>
<dbReference type="Proteomes" id="UP000265515">
    <property type="component" value="Unassembled WGS sequence"/>
</dbReference>
<accession>A0A388KTS8</accession>
<dbReference type="InterPro" id="IPR006968">
    <property type="entry name" value="RUS_fam"/>
</dbReference>
<dbReference type="InterPro" id="IPR054549">
    <property type="entry name" value="UVB_sens_RUS_dom"/>
</dbReference>
<comment type="similarity">
    <text evidence="1">Belongs to the RUS1 family.</text>
</comment>
<keyword evidence="3" id="KW-0472">Membrane</keyword>
<feature type="region of interest" description="Disordered" evidence="2">
    <location>
        <begin position="486"/>
        <end position="516"/>
    </location>
</feature>
<reference evidence="6 7" key="1">
    <citation type="journal article" date="2018" name="Cell">
        <title>The Chara Genome: Secondary Complexity and Implications for Plant Terrestrialization.</title>
        <authorList>
            <person name="Nishiyama T."/>
            <person name="Sakayama H."/>
            <person name="Vries J.D."/>
            <person name="Buschmann H."/>
            <person name="Saint-Marcoux D."/>
            <person name="Ullrich K.K."/>
            <person name="Haas F.B."/>
            <person name="Vanderstraeten L."/>
            <person name="Becker D."/>
            <person name="Lang D."/>
            <person name="Vosolsobe S."/>
            <person name="Rombauts S."/>
            <person name="Wilhelmsson P.K.I."/>
            <person name="Janitza P."/>
            <person name="Kern R."/>
            <person name="Heyl A."/>
            <person name="Rumpler F."/>
            <person name="Villalobos L.I.A.C."/>
            <person name="Clay J.M."/>
            <person name="Skokan R."/>
            <person name="Toyoda A."/>
            <person name="Suzuki Y."/>
            <person name="Kagoshima H."/>
            <person name="Schijlen E."/>
            <person name="Tajeshwar N."/>
            <person name="Catarino B."/>
            <person name="Hetherington A.J."/>
            <person name="Saltykova A."/>
            <person name="Bonnot C."/>
            <person name="Breuninger H."/>
            <person name="Symeonidi A."/>
            <person name="Radhakrishnan G.V."/>
            <person name="Van Nieuwerburgh F."/>
            <person name="Deforce D."/>
            <person name="Chang C."/>
            <person name="Karol K.G."/>
            <person name="Hedrich R."/>
            <person name="Ulvskov P."/>
            <person name="Glockner G."/>
            <person name="Delwiche C.F."/>
            <person name="Petrasek J."/>
            <person name="Van de Peer Y."/>
            <person name="Friml J."/>
            <person name="Beilby M."/>
            <person name="Dolan L."/>
            <person name="Kohara Y."/>
            <person name="Sugano S."/>
            <person name="Fujiyama A."/>
            <person name="Delaux P.-M."/>
            <person name="Quint M."/>
            <person name="TheiBen G."/>
            <person name="Hagemann M."/>
            <person name="Harholt J."/>
            <person name="Dunand C."/>
            <person name="Zachgo S."/>
            <person name="Langdale J."/>
            <person name="Maumus F."/>
            <person name="Straeten D.V.D."/>
            <person name="Gould S.B."/>
            <person name="Rensing S.A."/>
        </authorList>
    </citation>
    <scope>NUCLEOTIDE SEQUENCE [LARGE SCALE GENOMIC DNA]</scope>
    <source>
        <strain evidence="6 7">S276</strain>
    </source>
</reference>
<dbReference type="PANTHER" id="PTHR12770">
    <property type="entry name" value="RUS1 FAMILY PROTEIN C16ORF58"/>
    <property type="match status" value="1"/>
</dbReference>
<feature type="domain" description="Protein root UVB sensitive/RUS" evidence="4">
    <location>
        <begin position="537"/>
        <end position="769"/>
    </location>
</feature>
<dbReference type="OrthoDB" id="364779at2759"/>
<feature type="compositionally biased region" description="Basic and acidic residues" evidence="2">
    <location>
        <begin position="486"/>
        <end position="510"/>
    </location>
</feature>
<evidence type="ECO:0000256" key="2">
    <source>
        <dbReference type="SAM" id="MobiDB-lite"/>
    </source>
</evidence>
<evidence type="ECO:0000313" key="6">
    <source>
        <dbReference type="EMBL" id="GBG73461.1"/>
    </source>
</evidence>